<evidence type="ECO:0000256" key="3">
    <source>
        <dbReference type="SAM" id="SignalP"/>
    </source>
</evidence>
<dbReference type="InterPro" id="IPR043504">
    <property type="entry name" value="Peptidase_S1_PA_chymotrypsin"/>
</dbReference>
<dbReference type="MEROPS" id="S01.112"/>
<gene>
    <name evidence="5" type="primary">sp-I</name>
</gene>
<dbReference type="InterPro" id="IPR051487">
    <property type="entry name" value="Ser/Thr_Proteases_Immune/Dev"/>
</dbReference>
<dbReference type="EMBL" id="Y13908">
    <property type="protein sequence ID" value="CAA74206.1"/>
    <property type="molecule type" value="mRNA"/>
</dbReference>
<feature type="domain" description="Peptidase S1" evidence="4">
    <location>
        <begin position="52"/>
        <end position="339"/>
    </location>
</feature>
<comment type="similarity">
    <text evidence="2">Belongs to the peptidase S1 family. CLIP subfamily.</text>
</comment>
<dbReference type="GO" id="GO:0004252">
    <property type="term" value="F:serine-type endopeptidase activity"/>
    <property type="evidence" value="ECO:0007669"/>
    <property type="project" value="InterPro"/>
</dbReference>
<dbReference type="InterPro" id="IPR009003">
    <property type="entry name" value="Peptidase_S1_PA"/>
</dbReference>
<reference evidence="5" key="1">
    <citation type="journal article" date="1997" name="Mol. Biochem. Parasitol.">
        <title>Characterization of cDNAs encoding serine proteinases from the soybean cyst nematode Heterodera glycines.</title>
        <authorList>
            <person name="Lilley C.J."/>
            <person name="Urwin P.E."/>
            <person name="Atkinson H.J."/>
            <person name="McPherson M.J."/>
        </authorList>
    </citation>
    <scope>NUCLEOTIDE SEQUENCE</scope>
</reference>
<dbReference type="SUPFAM" id="SSF50494">
    <property type="entry name" value="Trypsin-like serine proteases"/>
    <property type="match status" value="1"/>
</dbReference>
<protein>
    <submittedName>
        <fullName evidence="5">Serine proteinase</fullName>
    </submittedName>
</protein>
<dbReference type="Gene3D" id="2.40.10.10">
    <property type="entry name" value="Trypsin-like serine proteases"/>
    <property type="match status" value="2"/>
</dbReference>
<proteinExistence type="evidence at transcript level"/>
<dbReference type="PANTHER" id="PTHR24256">
    <property type="entry name" value="TRYPTASE-RELATED"/>
    <property type="match status" value="1"/>
</dbReference>
<evidence type="ECO:0000256" key="1">
    <source>
        <dbReference type="ARBA" id="ARBA00023157"/>
    </source>
</evidence>
<keyword evidence="1" id="KW-1015">Disulfide bond</keyword>
<evidence type="ECO:0000256" key="2">
    <source>
        <dbReference type="ARBA" id="ARBA00024195"/>
    </source>
</evidence>
<dbReference type="Pfam" id="PF00089">
    <property type="entry name" value="Trypsin"/>
    <property type="match status" value="1"/>
</dbReference>
<name>O18457_HETGL</name>
<dbReference type="PROSITE" id="PS00134">
    <property type="entry name" value="TRYPSIN_HIS"/>
    <property type="match status" value="1"/>
</dbReference>
<organism evidence="5">
    <name type="scientific">Heterodera glycines</name>
    <name type="common">Soybean cyst nematode worm</name>
    <dbReference type="NCBI Taxonomy" id="51029"/>
    <lineage>
        <taxon>Eukaryota</taxon>
        <taxon>Metazoa</taxon>
        <taxon>Ecdysozoa</taxon>
        <taxon>Nematoda</taxon>
        <taxon>Chromadorea</taxon>
        <taxon>Rhabditida</taxon>
        <taxon>Tylenchina</taxon>
        <taxon>Tylenchomorpha</taxon>
        <taxon>Tylenchoidea</taxon>
        <taxon>Heteroderidae</taxon>
        <taxon>Heteroderinae</taxon>
        <taxon>Heterodera</taxon>
    </lineage>
</organism>
<dbReference type="InterPro" id="IPR001254">
    <property type="entry name" value="Trypsin_dom"/>
</dbReference>
<evidence type="ECO:0000259" key="4">
    <source>
        <dbReference type="PROSITE" id="PS50240"/>
    </source>
</evidence>
<dbReference type="PROSITE" id="PS50240">
    <property type="entry name" value="TRYPSIN_DOM"/>
    <property type="match status" value="1"/>
</dbReference>
<dbReference type="AlphaFoldDB" id="O18457"/>
<accession>O18457</accession>
<dbReference type="SMR" id="O18457"/>
<sequence>MLKLCLTIILVTIGYKSFSLSEHISEFSECGISDFEPEFPIAPKVEIGTNHIFKGKTIVDDKSLPWMARILSGVSCTATIIGPRHVLTAAHCVEGQALENFVVSYGSADASNQQHKSGVEAIKYHPKTQHYEIKDKFRKNTRAYLFLNDIVVIKIKNSIKFSQNARPICLHGFHLTNSTKSDGKSIKYDEYSKFINNTQCVVAGWGITKPTCSNDDDKPLSGQLIYGQMRMISKQKCRELSIEYEKVFTPSDGNPEVESMIEAFDAYSIKSNICVVPEQSIGEPGDSGGPLMSKVGKNNWGQLGVLTKGDCRPKNPTSTEGLFAQYAPIDCEWVAEATDGEVKCQTW</sequence>
<dbReference type="CDD" id="cd00190">
    <property type="entry name" value="Tryp_SPc"/>
    <property type="match status" value="1"/>
</dbReference>
<dbReference type="InterPro" id="IPR018114">
    <property type="entry name" value="TRYPSIN_HIS"/>
</dbReference>
<feature type="signal peptide" evidence="3">
    <location>
        <begin position="1"/>
        <end position="21"/>
    </location>
</feature>
<keyword evidence="3" id="KW-0732">Signal</keyword>
<dbReference type="GO" id="GO:0006508">
    <property type="term" value="P:proteolysis"/>
    <property type="evidence" value="ECO:0007669"/>
    <property type="project" value="InterPro"/>
</dbReference>
<evidence type="ECO:0000313" key="5">
    <source>
        <dbReference type="EMBL" id="CAA74206.1"/>
    </source>
</evidence>
<feature type="chain" id="PRO_5004157483" evidence="3">
    <location>
        <begin position="22"/>
        <end position="347"/>
    </location>
</feature>
<dbReference type="SMART" id="SM00020">
    <property type="entry name" value="Tryp_SPc"/>
    <property type="match status" value="1"/>
</dbReference>